<evidence type="ECO:0000313" key="2">
    <source>
        <dbReference type="EMBL" id="KAJ4435945.1"/>
    </source>
</evidence>
<protein>
    <submittedName>
        <fullName evidence="2">Uncharacterized protein</fullName>
    </submittedName>
</protein>
<evidence type="ECO:0000313" key="3">
    <source>
        <dbReference type="Proteomes" id="UP001148838"/>
    </source>
</evidence>
<gene>
    <name evidence="2" type="ORF">ANN_18568</name>
</gene>
<feature type="compositionally biased region" description="Gly residues" evidence="1">
    <location>
        <begin position="19"/>
        <end position="31"/>
    </location>
</feature>
<keyword evidence="3" id="KW-1185">Reference proteome</keyword>
<comment type="caution">
    <text evidence="2">The sequence shown here is derived from an EMBL/GenBank/DDBJ whole genome shotgun (WGS) entry which is preliminary data.</text>
</comment>
<dbReference type="EMBL" id="JAJSOF020000023">
    <property type="protein sequence ID" value="KAJ4435945.1"/>
    <property type="molecule type" value="Genomic_DNA"/>
</dbReference>
<proteinExistence type="predicted"/>
<organism evidence="2 3">
    <name type="scientific">Periplaneta americana</name>
    <name type="common">American cockroach</name>
    <name type="synonym">Blatta americana</name>
    <dbReference type="NCBI Taxonomy" id="6978"/>
    <lineage>
        <taxon>Eukaryota</taxon>
        <taxon>Metazoa</taxon>
        <taxon>Ecdysozoa</taxon>
        <taxon>Arthropoda</taxon>
        <taxon>Hexapoda</taxon>
        <taxon>Insecta</taxon>
        <taxon>Pterygota</taxon>
        <taxon>Neoptera</taxon>
        <taxon>Polyneoptera</taxon>
        <taxon>Dictyoptera</taxon>
        <taxon>Blattodea</taxon>
        <taxon>Blattoidea</taxon>
        <taxon>Blattidae</taxon>
        <taxon>Blattinae</taxon>
        <taxon>Periplaneta</taxon>
    </lineage>
</organism>
<accession>A0ABQ8SR73</accession>
<evidence type="ECO:0000256" key="1">
    <source>
        <dbReference type="SAM" id="MobiDB-lite"/>
    </source>
</evidence>
<reference evidence="2 3" key="1">
    <citation type="journal article" date="2022" name="Allergy">
        <title>Genome assembly and annotation of Periplaneta americana reveal a comprehensive cockroach allergen profile.</title>
        <authorList>
            <person name="Wang L."/>
            <person name="Xiong Q."/>
            <person name="Saelim N."/>
            <person name="Wang L."/>
            <person name="Nong W."/>
            <person name="Wan A.T."/>
            <person name="Shi M."/>
            <person name="Liu X."/>
            <person name="Cao Q."/>
            <person name="Hui J.H.L."/>
            <person name="Sookrung N."/>
            <person name="Leung T.F."/>
            <person name="Tungtrongchitr A."/>
            <person name="Tsui S.K.W."/>
        </authorList>
    </citation>
    <scope>NUCLEOTIDE SEQUENCE [LARGE SCALE GENOMIC DNA]</scope>
    <source>
        <strain evidence="2">PWHHKU_190912</strain>
    </source>
</reference>
<dbReference type="Proteomes" id="UP001148838">
    <property type="component" value="Unassembled WGS sequence"/>
</dbReference>
<name>A0ABQ8SR73_PERAM</name>
<sequence>MDADFFFYPYGACSKSPSSGGGGGGGGGGDGSSSNSNRGEFDPVLWIEFGVAQWSERLNVRVNIRSPVGKSDRRCRPRKLFSESSEMSERRKDRNILQVIGVSRLRCSPVDPELRAGACSIPAWTDYLVEFFPRFSSTLDLRLDRCVSPTLAAKSRPCVSRKRCRRSRGPTARQRLQSVCRRVNMEQNKHRQKTLTPFFSRAIAVTGGVTKASSSDIVDISSPSLLFDEPSNSTRDTVIKDTDSSSMTAKNIQHHNVQNSESQKSACKVNGQMYGMKKIGGQEKKKLIRGLIRTGNVADEPHSGRPSMPEHSKQISERIREAIERSPLKHRIVV</sequence>
<feature type="region of interest" description="Disordered" evidence="1">
    <location>
        <begin position="16"/>
        <end position="35"/>
    </location>
</feature>